<gene>
    <name evidence="3" type="primary">P0534A03.141</name>
    <name evidence="2" type="ORF">OSJNBb0041B22.107</name>
</gene>
<organism evidence="2 4">
    <name type="scientific">Oryza sativa subsp. japonica</name>
    <name type="common">Rice</name>
    <dbReference type="NCBI Taxonomy" id="39947"/>
    <lineage>
        <taxon>Eukaryota</taxon>
        <taxon>Viridiplantae</taxon>
        <taxon>Streptophyta</taxon>
        <taxon>Embryophyta</taxon>
        <taxon>Tracheophyta</taxon>
        <taxon>Spermatophyta</taxon>
        <taxon>Magnoliopsida</taxon>
        <taxon>Liliopsida</taxon>
        <taxon>Poales</taxon>
        <taxon>Poaceae</taxon>
        <taxon>BOP clade</taxon>
        <taxon>Oryzoideae</taxon>
        <taxon>Oryzeae</taxon>
        <taxon>Oryzinae</taxon>
        <taxon>Oryza</taxon>
        <taxon>Oryza sativa</taxon>
    </lineage>
</organism>
<evidence type="ECO:0000313" key="2">
    <source>
        <dbReference type="EMBL" id="BAC80025.1"/>
    </source>
</evidence>
<dbReference type="AlphaFoldDB" id="Q7XHV2"/>
<name>Q7XHV2_ORYSJ</name>
<protein>
    <submittedName>
        <fullName evidence="2">Uncharacterized protein</fullName>
    </submittedName>
</protein>
<dbReference type="EMBL" id="AP005126">
    <property type="protein sequence ID" value="BAC80025.1"/>
    <property type="molecule type" value="Genomic_DNA"/>
</dbReference>
<feature type="compositionally biased region" description="Gly residues" evidence="1">
    <location>
        <begin position="97"/>
        <end position="107"/>
    </location>
</feature>
<evidence type="ECO:0000313" key="3">
    <source>
        <dbReference type="EMBL" id="BAD30707.1"/>
    </source>
</evidence>
<dbReference type="Proteomes" id="UP000000763">
    <property type="component" value="Chromosome 7"/>
</dbReference>
<proteinExistence type="predicted"/>
<dbReference type="EMBL" id="AP004401">
    <property type="protein sequence ID" value="BAD30707.1"/>
    <property type="molecule type" value="Genomic_DNA"/>
</dbReference>
<evidence type="ECO:0000256" key="1">
    <source>
        <dbReference type="SAM" id="MobiDB-lite"/>
    </source>
</evidence>
<evidence type="ECO:0000313" key="4">
    <source>
        <dbReference type="Proteomes" id="UP000000763"/>
    </source>
</evidence>
<reference evidence="2" key="2">
    <citation type="submission" date="2002-04" db="EMBL/GenBank/DDBJ databases">
        <title>Oryza sativa nipponbare(GA3) genomic DNA, chromosome 7, BAC clone:OSJNBb0041B22.</title>
        <authorList>
            <person name="Sasaki T."/>
            <person name="Matsumoto T."/>
            <person name="Katayose Y."/>
        </authorList>
    </citation>
    <scope>NUCLEOTIDE SEQUENCE</scope>
</reference>
<feature type="region of interest" description="Disordered" evidence="1">
    <location>
        <begin position="83"/>
        <end position="107"/>
    </location>
</feature>
<reference evidence="3" key="1">
    <citation type="submission" date="2001-12" db="EMBL/GenBank/DDBJ databases">
        <title>Oryza sativa nipponbare(GA3) genomic DNA, chromosome 7, PAC clone:P0534A03.</title>
        <authorList>
            <person name="Sasaki T."/>
            <person name="Matsumoto T."/>
            <person name="Yamamoto K."/>
        </authorList>
    </citation>
    <scope>NUCLEOTIDE SEQUENCE</scope>
</reference>
<accession>Q7XHV2</accession>
<reference evidence="4" key="3">
    <citation type="journal article" date="2005" name="Nature">
        <title>The map-based sequence of the rice genome.</title>
        <authorList>
            <consortium name="International rice genome sequencing project (IRGSP)"/>
            <person name="Matsumoto T."/>
            <person name="Wu J."/>
            <person name="Kanamori H."/>
            <person name="Katayose Y."/>
            <person name="Fujisawa M."/>
            <person name="Namiki N."/>
            <person name="Mizuno H."/>
            <person name="Yamamoto K."/>
            <person name="Antonio B.A."/>
            <person name="Baba T."/>
            <person name="Sakata K."/>
            <person name="Nagamura Y."/>
            <person name="Aoki H."/>
            <person name="Arikawa K."/>
            <person name="Arita K."/>
            <person name="Bito T."/>
            <person name="Chiden Y."/>
            <person name="Fujitsuka N."/>
            <person name="Fukunaka R."/>
            <person name="Hamada M."/>
            <person name="Harada C."/>
            <person name="Hayashi A."/>
            <person name="Hijishita S."/>
            <person name="Honda M."/>
            <person name="Hosokawa S."/>
            <person name="Ichikawa Y."/>
            <person name="Idonuma A."/>
            <person name="Iijima M."/>
            <person name="Ikeda M."/>
            <person name="Ikeno M."/>
            <person name="Ito K."/>
            <person name="Ito S."/>
            <person name="Ito T."/>
            <person name="Ito Y."/>
            <person name="Ito Y."/>
            <person name="Iwabuchi A."/>
            <person name="Kamiya K."/>
            <person name="Karasawa W."/>
            <person name="Kurita K."/>
            <person name="Katagiri S."/>
            <person name="Kikuta A."/>
            <person name="Kobayashi H."/>
            <person name="Kobayashi N."/>
            <person name="Machita K."/>
            <person name="Maehara T."/>
            <person name="Masukawa M."/>
            <person name="Mizubayashi T."/>
            <person name="Mukai Y."/>
            <person name="Nagasaki H."/>
            <person name="Nagata Y."/>
            <person name="Naito S."/>
            <person name="Nakashima M."/>
            <person name="Nakama Y."/>
            <person name="Nakamichi Y."/>
            <person name="Nakamura M."/>
            <person name="Meguro A."/>
            <person name="Negishi M."/>
            <person name="Ohta I."/>
            <person name="Ohta T."/>
            <person name="Okamoto M."/>
            <person name="Ono N."/>
            <person name="Saji S."/>
            <person name="Sakaguchi M."/>
            <person name="Sakai K."/>
            <person name="Shibata M."/>
            <person name="Shimokawa T."/>
            <person name="Song J."/>
            <person name="Takazaki Y."/>
            <person name="Terasawa K."/>
            <person name="Tsugane M."/>
            <person name="Tsuji K."/>
            <person name="Ueda S."/>
            <person name="Waki K."/>
            <person name="Yamagata H."/>
            <person name="Yamamoto M."/>
            <person name="Yamamoto S."/>
            <person name="Yamane H."/>
            <person name="Yoshiki S."/>
            <person name="Yoshihara R."/>
            <person name="Yukawa K."/>
            <person name="Zhong H."/>
            <person name="Yano M."/>
            <person name="Yuan Q."/>
            <person name="Ouyang S."/>
            <person name="Liu J."/>
            <person name="Jones K.M."/>
            <person name="Gansberger K."/>
            <person name="Moffat K."/>
            <person name="Hill J."/>
            <person name="Bera J."/>
            <person name="Fadrosh D."/>
            <person name="Jin S."/>
            <person name="Johri S."/>
            <person name="Kim M."/>
            <person name="Overton L."/>
            <person name="Reardon M."/>
            <person name="Tsitrin T."/>
            <person name="Vuong H."/>
            <person name="Weaver B."/>
            <person name="Ciecko A."/>
            <person name="Tallon L."/>
            <person name="Jackson J."/>
            <person name="Pai G."/>
            <person name="Aken S.V."/>
            <person name="Utterback T."/>
            <person name="Reidmuller S."/>
            <person name="Feldblyum T."/>
            <person name="Hsiao J."/>
            <person name="Zismann V."/>
            <person name="Iobst S."/>
            <person name="de Vazeille A.R."/>
            <person name="Buell C.R."/>
            <person name="Ying K."/>
            <person name="Li Y."/>
            <person name="Lu T."/>
            <person name="Huang Y."/>
            <person name="Zhao Q."/>
            <person name="Feng Q."/>
            <person name="Zhang L."/>
            <person name="Zhu J."/>
            <person name="Weng Q."/>
            <person name="Mu J."/>
            <person name="Lu Y."/>
            <person name="Fan D."/>
            <person name="Liu Y."/>
            <person name="Guan J."/>
            <person name="Zhang Y."/>
            <person name="Yu S."/>
            <person name="Liu X."/>
            <person name="Zhang Y."/>
            <person name="Hong G."/>
            <person name="Han B."/>
            <person name="Choisne N."/>
            <person name="Demange N."/>
            <person name="Orjeda G."/>
            <person name="Samain S."/>
            <person name="Cattolico L."/>
            <person name="Pelletier E."/>
            <person name="Couloux A."/>
            <person name="Segurens B."/>
            <person name="Wincker P."/>
            <person name="D'Hont A."/>
            <person name="Scarpelli C."/>
            <person name="Weissenbach J."/>
            <person name="Salanoubat M."/>
            <person name="Quetier F."/>
            <person name="Yu Y."/>
            <person name="Kim H.R."/>
            <person name="Rambo T."/>
            <person name="Currie J."/>
            <person name="Collura K."/>
            <person name="Luo M."/>
            <person name="Yang T."/>
            <person name="Ammiraju J.S.S."/>
            <person name="Engler F."/>
            <person name="Soderlund C."/>
            <person name="Wing R.A."/>
            <person name="Palmer L.E."/>
            <person name="de la Bastide M."/>
            <person name="Spiegel L."/>
            <person name="Nascimento L."/>
            <person name="Zutavern T."/>
            <person name="O'Shaughnessy A."/>
            <person name="Dike S."/>
            <person name="Dedhia N."/>
            <person name="Preston R."/>
            <person name="Balija V."/>
            <person name="McCombie W.R."/>
            <person name="Chow T."/>
            <person name="Chen H."/>
            <person name="Chung M."/>
            <person name="Chen C."/>
            <person name="Shaw J."/>
            <person name="Wu H."/>
            <person name="Hsiao K."/>
            <person name="Chao Y."/>
            <person name="Chu M."/>
            <person name="Cheng C."/>
            <person name="Hour A."/>
            <person name="Lee P."/>
            <person name="Lin S."/>
            <person name="Lin Y."/>
            <person name="Liou J."/>
            <person name="Liu S."/>
            <person name="Hsing Y."/>
            <person name="Raghuvanshi S."/>
            <person name="Mohanty A."/>
            <person name="Bharti A.K."/>
            <person name="Gaur A."/>
            <person name="Gupta V."/>
            <person name="Kumar D."/>
            <person name="Ravi V."/>
            <person name="Vij S."/>
            <person name="Kapur A."/>
            <person name="Khurana P."/>
            <person name="Khurana P."/>
            <person name="Khurana J.P."/>
            <person name="Tyagi A.K."/>
            <person name="Gaikwad K."/>
            <person name="Singh A."/>
            <person name="Dalal V."/>
            <person name="Srivastava S."/>
            <person name="Dixit A."/>
            <person name="Pal A.K."/>
            <person name="Ghazi I.A."/>
            <person name="Yadav M."/>
            <person name="Pandit A."/>
            <person name="Bhargava A."/>
            <person name="Sureshbabu K."/>
            <person name="Batra K."/>
            <person name="Sharma T.R."/>
            <person name="Mohapatra T."/>
            <person name="Singh N.K."/>
            <person name="Messing J."/>
            <person name="Nelson A.B."/>
            <person name="Fuks G."/>
            <person name="Kavchok S."/>
            <person name="Keizer G."/>
            <person name="Linton E."/>
            <person name="Llaca V."/>
            <person name="Song R."/>
            <person name="Tanyolac B."/>
            <person name="Young S."/>
            <person name="Ho-Il K."/>
            <person name="Hahn J.H."/>
            <person name="Sangsakoo G."/>
            <person name="Vanavichit A."/>
            <person name="de Mattos Luiz.A.T."/>
            <person name="Zimmer P.D."/>
            <person name="Malone G."/>
            <person name="Dellagostin O."/>
            <person name="de Oliveira A.C."/>
            <person name="Bevan M."/>
            <person name="Bancroft I."/>
            <person name="Minx P."/>
            <person name="Cordum H."/>
            <person name="Wilson R."/>
            <person name="Cheng Z."/>
            <person name="Jin W."/>
            <person name="Jiang J."/>
            <person name="Leong S.A."/>
            <person name="Iwama H."/>
            <person name="Gojobori T."/>
            <person name="Itoh T."/>
            <person name="Niimura Y."/>
            <person name="Fujii Y."/>
            <person name="Habara T."/>
            <person name="Sakai H."/>
            <person name="Sato Y."/>
            <person name="Wilson G."/>
            <person name="Kumar K."/>
            <person name="McCouch S."/>
            <person name="Juretic N."/>
            <person name="Hoen D."/>
            <person name="Wright S."/>
            <person name="Bruskiewich R."/>
            <person name="Bureau T."/>
            <person name="Miyao A."/>
            <person name="Hirochika H."/>
            <person name="Nishikawa T."/>
            <person name="Kadowaki K."/>
            <person name="Sugiura M."/>
            <person name="Burr B."/>
            <person name="Sasaki T."/>
        </authorList>
    </citation>
    <scope>NUCLEOTIDE SEQUENCE [LARGE SCALE GENOMIC DNA]</scope>
    <source>
        <strain evidence="4">cv. Nipponbare</strain>
    </source>
</reference>
<sequence length="107" mass="11338">MRPYNLALPPHLGRRRGARGASGCHITPLGPSGYLAPWPTPDRHVAGGGNDKGVSPVSGGRRRWAPLEDGRLLSFRAKARMVVRSKRHGSPSREGVGRGGACGIPLN</sequence>
<feature type="region of interest" description="Disordered" evidence="1">
    <location>
        <begin position="1"/>
        <end position="63"/>
    </location>
</feature>
<reference evidence="4" key="4">
    <citation type="journal article" date="2008" name="Nucleic Acids Res.">
        <title>The rice annotation project database (RAP-DB): 2008 update.</title>
        <authorList>
            <consortium name="The rice annotation project (RAP)"/>
        </authorList>
    </citation>
    <scope>GENOME REANNOTATION</scope>
    <source>
        <strain evidence="4">cv. Nipponbare</strain>
    </source>
</reference>